<gene>
    <name evidence="3" type="ORF">KDA27_09730</name>
</gene>
<dbReference type="Proteomes" id="UP000739538">
    <property type="component" value="Unassembled WGS sequence"/>
</dbReference>
<proteinExistence type="predicted"/>
<dbReference type="EMBL" id="JAGQHS010000041">
    <property type="protein sequence ID" value="MCA9756070.1"/>
    <property type="molecule type" value="Genomic_DNA"/>
</dbReference>
<dbReference type="SUPFAM" id="SSF52266">
    <property type="entry name" value="SGNH hydrolase"/>
    <property type="match status" value="1"/>
</dbReference>
<reference evidence="3" key="1">
    <citation type="submission" date="2020-04" db="EMBL/GenBank/DDBJ databases">
        <authorList>
            <person name="Zhang T."/>
        </authorList>
    </citation>
    <scope>NUCLEOTIDE SEQUENCE</scope>
    <source>
        <strain evidence="3">HKST-UBA02</strain>
    </source>
</reference>
<feature type="transmembrane region" description="Helical" evidence="2">
    <location>
        <begin position="20"/>
        <end position="43"/>
    </location>
</feature>
<organism evidence="3 4">
    <name type="scientific">Eiseniibacteriota bacterium</name>
    <dbReference type="NCBI Taxonomy" id="2212470"/>
    <lineage>
        <taxon>Bacteria</taxon>
        <taxon>Candidatus Eiseniibacteriota</taxon>
    </lineage>
</organism>
<feature type="compositionally biased region" description="Low complexity" evidence="1">
    <location>
        <begin position="231"/>
        <end position="244"/>
    </location>
</feature>
<evidence type="ECO:0000313" key="4">
    <source>
        <dbReference type="Proteomes" id="UP000739538"/>
    </source>
</evidence>
<reference evidence="3" key="2">
    <citation type="journal article" date="2021" name="Microbiome">
        <title>Successional dynamics and alternative stable states in a saline activated sludge microbial community over 9 years.</title>
        <authorList>
            <person name="Wang Y."/>
            <person name="Ye J."/>
            <person name="Ju F."/>
            <person name="Liu L."/>
            <person name="Boyd J.A."/>
            <person name="Deng Y."/>
            <person name="Parks D.H."/>
            <person name="Jiang X."/>
            <person name="Yin X."/>
            <person name="Woodcroft B.J."/>
            <person name="Tyson G.W."/>
            <person name="Hugenholtz P."/>
            <person name="Polz M.F."/>
            <person name="Zhang T."/>
        </authorList>
    </citation>
    <scope>NUCLEOTIDE SEQUENCE</scope>
    <source>
        <strain evidence="3">HKST-UBA02</strain>
    </source>
</reference>
<dbReference type="Gene3D" id="3.40.50.1110">
    <property type="entry name" value="SGNH hydrolase"/>
    <property type="match status" value="1"/>
</dbReference>
<evidence type="ECO:0000313" key="3">
    <source>
        <dbReference type="EMBL" id="MCA9756070.1"/>
    </source>
</evidence>
<sequence length="424" mass="46921">MKRDDGHTASIGRSRRILGALGRVFLGLLLGFVVAEIGSRIYLALPADPDTANFVPDPLAEFRIRPDRPEEVEDPEDHFNQLGVRGREHAVEKPPHTFRVLGIGDSFVFGSVPMRDNFLRVLERESNTDGFASRDTLEVIPLGVPGYNPPHYLGILKSVGLSLDPDLVLVFFFVGNDVTGLPVHGRVYRGELYYVGSSSRWLSLARRSRFLMLAETALLRTLKKMHDTGEEVSSGAETSAAETSPGVEASVGTEAARGTSSTLTPEDSALGSVAASPEPSWPYLVFQRKRLPIYADPPQKDVLALWEEAEQYLLEIDRVCRDHDVPWVLVAIPSEIQLDVEVRKATLAALGRSEDDYDFGAPQARLSEFCVQSGIEYVDLLPALRDAAPEYGPLYIPNNTHWNVEGNDVVGRRLVAVVERHRRN</sequence>
<keyword evidence="2" id="KW-0472">Membrane</keyword>
<evidence type="ECO:0000256" key="2">
    <source>
        <dbReference type="SAM" id="Phobius"/>
    </source>
</evidence>
<protein>
    <recommendedName>
        <fullName evidence="5">AlgX/AlgJ SGNH hydrolase-like domain-containing protein</fullName>
    </recommendedName>
</protein>
<comment type="caution">
    <text evidence="3">The sequence shown here is derived from an EMBL/GenBank/DDBJ whole genome shotgun (WGS) entry which is preliminary data.</text>
</comment>
<evidence type="ECO:0000256" key="1">
    <source>
        <dbReference type="SAM" id="MobiDB-lite"/>
    </source>
</evidence>
<dbReference type="InterPro" id="IPR036514">
    <property type="entry name" value="SGNH_hydro_sf"/>
</dbReference>
<feature type="region of interest" description="Disordered" evidence="1">
    <location>
        <begin position="229"/>
        <end position="277"/>
    </location>
</feature>
<keyword evidence="2" id="KW-0812">Transmembrane</keyword>
<accession>A0A956NB91</accession>
<evidence type="ECO:0008006" key="5">
    <source>
        <dbReference type="Google" id="ProtNLM"/>
    </source>
</evidence>
<dbReference type="AlphaFoldDB" id="A0A956NB91"/>
<keyword evidence="2" id="KW-1133">Transmembrane helix</keyword>
<name>A0A956NB91_UNCEI</name>